<feature type="transmembrane region" description="Helical" evidence="2">
    <location>
        <begin position="77"/>
        <end position="98"/>
    </location>
</feature>
<dbReference type="InterPro" id="IPR058650">
    <property type="entry name" value="Msy1/2-like"/>
</dbReference>
<feature type="domain" description="Mechanosensitive ion channel protein Msy1/2-like transmembrane" evidence="4">
    <location>
        <begin position="77"/>
        <end position="234"/>
    </location>
</feature>
<dbReference type="EMBL" id="JANIEX010000046">
    <property type="protein sequence ID" value="KAJ3575132.1"/>
    <property type="molecule type" value="Genomic_DNA"/>
</dbReference>
<evidence type="ECO:0000256" key="2">
    <source>
        <dbReference type="SAM" id="Phobius"/>
    </source>
</evidence>
<dbReference type="Pfam" id="PF25886">
    <property type="entry name" value="Msy1"/>
    <property type="match status" value="1"/>
</dbReference>
<dbReference type="GO" id="GO:0005262">
    <property type="term" value="F:calcium channel activity"/>
    <property type="evidence" value="ECO:0007669"/>
    <property type="project" value="TreeGrafter"/>
</dbReference>
<evidence type="ECO:0000259" key="3">
    <source>
        <dbReference type="Pfam" id="PF00924"/>
    </source>
</evidence>
<reference evidence="5" key="1">
    <citation type="submission" date="2022-07" db="EMBL/GenBank/DDBJ databases">
        <title>Genome Sequence of Leucocoprinus birnbaumii.</title>
        <authorList>
            <person name="Buettner E."/>
        </authorList>
    </citation>
    <scope>NUCLEOTIDE SEQUENCE</scope>
    <source>
        <strain evidence="5">VT141</strain>
    </source>
</reference>
<dbReference type="PANTHER" id="PTHR31323">
    <property type="entry name" value="MECHANOSENSITIVE ION CHANNEL PROTEIN MSY2"/>
    <property type="match status" value="1"/>
</dbReference>
<evidence type="ECO:0008006" key="7">
    <source>
        <dbReference type="Google" id="ProtNLM"/>
    </source>
</evidence>
<proteinExistence type="predicted"/>
<feature type="transmembrane region" description="Helical" evidence="2">
    <location>
        <begin position="209"/>
        <end position="232"/>
    </location>
</feature>
<feature type="transmembrane region" description="Helical" evidence="2">
    <location>
        <begin position="162"/>
        <end position="182"/>
    </location>
</feature>
<comment type="caution">
    <text evidence="5">The sequence shown here is derived from an EMBL/GenBank/DDBJ whole genome shotgun (WGS) entry which is preliminary data.</text>
</comment>
<evidence type="ECO:0000313" key="6">
    <source>
        <dbReference type="Proteomes" id="UP001213000"/>
    </source>
</evidence>
<evidence type="ECO:0000256" key="1">
    <source>
        <dbReference type="SAM" id="MobiDB-lite"/>
    </source>
</evidence>
<dbReference type="InterPro" id="IPR010920">
    <property type="entry name" value="LSM_dom_sf"/>
</dbReference>
<accession>A0AAD5YZN5</accession>
<feature type="region of interest" description="Disordered" evidence="1">
    <location>
        <begin position="51"/>
        <end position="70"/>
    </location>
</feature>
<feature type="transmembrane region" description="Helical" evidence="2">
    <location>
        <begin position="110"/>
        <end position="127"/>
    </location>
</feature>
<gene>
    <name evidence="5" type="ORF">NP233_g1299</name>
</gene>
<dbReference type="AlphaFoldDB" id="A0AAD5YZN5"/>
<dbReference type="GO" id="GO:0006874">
    <property type="term" value="P:intracellular calcium ion homeostasis"/>
    <property type="evidence" value="ECO:0007669"/>
    <property type="project" value="TreeGrafter"/>
</dbReference>
<dbReference type="Proteomes" id="UP001213000">
    <property type="component" value="Unassembled WGS sequence"/>
</dbReference>
<feature type="transmembrane region" description="Helical" evidence="2">
    <location>
        <begin position="454"/>
        <end position="471"/>
    </location>
</feature>
<evidence type="ECO:0000259" key="4">
    <source>
        <dbReference type="Pfam" id="PF25886"/>
    </source>
</evidence>
<keyword evidence="2" id="KW-0472">Membrane</keyword>
<dbReference type="SUPFAM" id="SSF50182">
    <property type="entry name" value="Sm-like ribonucleoproteins"/>
    <property type="match status" value="1"/>
</dbReference>
<dbReference type="PANTHER" id="PTHR31323:SF15">
    <property type="entry name" value="MECHANOSENSITIVE ION CHANNEL PROTEIN MSY1"/>
    <property type="match status" value="1"/>
</dbReference>
<feature type="compositionally biased region" description="Basic and acidic residues" evidence="1">
    <location>
        <begin position="51"/>
        <end position="65"/>
    </location>
</feature>
<sequence length="679" mass="77065">MTSGIKAYVKSGTHVYSKKGQGHTVLDINGDEKGFADSAGVVVPVLTSEPQRTEAHDKEVHESKHGTGGKHWKPNKAWFILVFIGLAACWIPAILAWTKFPTARVWGVKLLFWSIWLSILWAGWWFALVISWIYHRILLFFIHTFGVWRFKRYANWLEYLHGYLALVAWTAALWITWVPLIADRQTGNTGTDSGSSARSVRAVNLGGRLLFALAGCAAILLCEKIILQWIAMKFHERSYQRRIEAQKEAVKVFKILFSFVKDDPAILSNKRGNSSRKPGGQPPSRMPSNATYRPFSDNQRYNYNIHLIDRIPTSKLQTAFTDATGQIFGTSQVESNDVVGRAFHRDGDKKMRTLCQDIWRGILVKSGDTEPSASSVITKSMIEKLCSNDPSLVKDKNERLPERIWNLVTGGLPHVQSIREEDFATRCSNLHAEQRRLEETMNDLQNVVGRLDDLLMLFWFVASILIFAVALEAELKTLIFGASSVFVGSSWLLRDTATEVLSSIIFLFSKHPFDVDDDVIIKDKYYTVKEVRLLSTVFHDTDHVQVQAPNSLLNTLFIHNLRRSPATSESFSIEVNDQTTEAQLEGFQEKMITFLKDHPKDYRAEFEVSIKELSYQSHRMTLSMEIKYNNNWEGKGDLRTKRHNAWICAVRERLRLAGIEPPAVPALRVTTLSSGGSDD</sequence>
<dbReference type="Pfam" id="PF00924">
    <property type="entry name" value="MS_channel_2nd"/>
    <property type="match status" value="1"/>
</dbReference>
<dbReference type="GO" id="GO:0016020">
    <property type="term" value="C:membrane"/>
    <property type="evidence" value="ECO:0007669"/>
    <property type="project" value="InterPro"/>
</dbReference>
<evidence type="ECO:0000313" key="5">
    <source>
        <dbReference type="EMBL" id="KAJ3575132.1"/>
    </source>
</evidence>
<feature type="region of interest" description="Disordered" evidence="1">
    <location>
        <begin position="268"/>
        <end position="293"/>
    </location>
</feature>
<protein>
    <recommendedName>
        <fullName evidence="7">Mechanosensitive ion channel protein</fullName>
    </recommendedName>
</protein>
<dbReference type="InterPro" id="IPR006685">
    <property type="entry name" value="MscS_channel_2nd"/>
</dbReference>
<name>A0AAD5YZN5_9AGAR</name>
<keyword evidence="2" id="KW-0812">Transmembrane</keyword>
<keyword evidence="2" id="KW-1133">Transmembrane helix</keyword>
<organism evidence="5 6">
    <name type="scientific">Leucocoprinus birnbaumii</name>
    <dbReference type="NCBI Taxonomy" id="56174"/>
    <lineage>
        <taxon>Eukaryota</taxon>
        <taxon>Fungi</taxon>
        <taxon>Dikarya</taxon>
        <taxon>Basidiomycota</taxon>
        <taxon>Agaricomycotina</taxon>
        <taxon>Agaricomycetes</taxon>
        <taxon>Agaricomycetidae</taxon>
        <taxon>Agaricales</taxon>
        <taxon>Agaricineae</taxon>
        <taxon>Agaricaceae</taxon>
        <taxon>Leucocoprinus</taxon>
    </lineage>
</organism>
<feature type="domain" description="Mechanosensitive ion channel MscS" evidence="3">
    <location>
        <begin position="496"/>
        <end position="563"/>
    </location>
</feature>
<keyword evidence="6" id="KW-1185">Reference proteome</keyword>